<keyword evidence="7" id="KW-0594">Phospholipid biosynthesis</keyword>
<dbReference type="RefSeq" id="WP_254573206.1">
    <property type="nucleotide sequence ID" value="NZ_CP098502.1"/>
</dbReference>
<keyword evidence="6" id="KW-0443">Lipid metabolism</keyword>
<organism evidence="12 13">
    <name type="scientific">Paraconexibacter antarcticus</name>
    <dbReference type="NCBI Taxonomy" id="2949664"/>
    <lineage>
        <taxon>Bacteria</taxon>
        <taxon>Bacillati</taxon>
        <taxon>Actinomycetota</taxon>
        <taxon>Thermoleophilia</taxon>
        <taxon>Solirubrobacterales</taxon>
        <taxon>Paraconexibacteraceae</taxon>
        <taxon>Paraconexibacter</taxon>
    </lineage>
</organism>
<dbReference type="EMBL" id="CP098502">
    <property type="protein sequence ID" value="UTI66536.1"/>
    <property type="molecule type" value="Genomic_DNA"/>
</dbReference>
<dbReference type="InterPro" id="IPR006168">
    <property type="entry name" value="G3P_DH_NAD-dep"/>
</dbReference>
<dbReference type="PRINTS" id="PR00077">
    <property type="entry name" value="GPDHDRGNASE"/>
</dbReference>
<dbReference type="InterPro" id="IPR008927">
    <property type="entry name" value="6-PGluconate_DH-like_C_sf"/>
</dbReference>
<keyword evidence="9 12" id="KW-0012">Acyltransferase</keyword>
<keyword evidence="3" id="KW-0808">Transferase</keyword>
<evidence type="ECO:0000256" key="10">
    <source>
        <dbReference type="RuleBase" id="RU000437"/>
    </source>
</evidence>
<evidence type="ECO:0000256" key="1">
    <source>
        <dbReference type="ARBA" id="ARBA00011009"/>
    </source>
</evidence>
<dbReference type="InterPro" id="IPR036291">
    <property type="entry name" value="NAD(P)-bd_dom_sf"/>
</dbReference>
<evidence type="ECO:0000259" key="11">
    <source>
        <dbReference type="SMART" id="SM00563"/>
    </source>
</evidence>
<keyword evidence="5 10" id="KW-0520">NAD</keyword>
<evidence type="ECO:0000256" key="9">
    <source>
        <dbReference type="ARBA" id="ARBA00023315"/>
    </source>
</evidence>
<sequence>MTQNAHLDRARTNGVNPLVYWIVRGLFQPFFHVYFRLSRVGREHIPVTGPVIFAANHRSFLDPFVIATMARRPMYYVAKKELFSQRLQGWFLNSLGAFPIDRGHADEDAMGTARQILERGDCVLIFPEGTRVRPGALGRPKRGVGRLALETGAPVVPLAVIGTEAIRRGWRIRPHKVRIRAGRPLQFPRVEHPSAELAGAVTDRIWPNVMLQWEWLGGLPPVRRAAVVGAGAWGTAIAVSLQRAGIEVQLGCRTAAQADAIEAAGRVNARYLPEVTLPGDLSVVKASELDLEAADLVVLAVPTGALPAVVAEHGARVRSRAGVLVLAKGLVGADGSTPVEHVAARVGTAAVGCLAGPGHAADAVANGASLVAASDDPAFLQQLGEVFGAAGFQIETSADVVGVELASVAKNAAVLAASAAAAAGPNAAGAAAGKVFSEVSEYARRRGGRAESFTGLAGAGDLVATVVEAGSRNRRAGELLGRGVARADIEPTLGQTAEALRSVPLVAAALRDAGVRAPVLAGLAAVLEGDEDVATWAAGVTAPAQAGKVRRAA</sequence>
<dbReference type="InterPro" id="IPR002123">
    <property type="entry name" value="Plipid/glycerol_acylTrfase"/>
</dbReference>
<feature type="domain" description="Phospholipid/glycerol acyltransferase" evidence="11">
    <location>
        <begin position="51"/>
        <end position="163"/>
    </location>
</feature>
<keyword evidence="13" id="KW-1185">Reference proteome</keyword>
<dbReference type="Pfam" id="PF01553">
    <property type="entry name" value="Acyltransferase"/>
    <property type="match status" value="1"/>
</dbReference>
<evidence type="ECO:0000313" key="12">
    <source>
        <dbReference type="EMBL" id="UTI66536.1"/>
    </source>
</evidence>
<evidence type="ECO:0000256" key="2">
    <source>
        <dbReference type="ARBA" id="ARBA00022516"/>
    </source>
</evidence>
<protein>
    <submittedName>
        <fullName evidence="12">1-acyl-sn-glycerol-3-phosphate acyltransferase</fullName>
    </submittedName>
</protein>
<reference evidence="12 13" key="1">
    <citation type="submission" date="2022-06" db="EMBL/GenBank/DDBJ databases">
        <title>Paraconexibacter antarcticus.</title>
        <authorList>
            <person name="Kim C.S."/>
        </authorList>
    </citation>
    <scope>NUCLEOTIDE SEQUENCE [LARGE SCALE GENOMIC DNA]</scope>
    <source>
        <strain evidence="12 13">02-257</strain>
    </source>
</reference>
<proteinExistence type="inferred from homology"/>
<dbReference type="PANTHER" id="PTHR10434:SF11">
    <property type="entry name" value="1-ACYL-SN-GLYCEROL-3-PHOSPHATE ACYLTRANSFERASE"/>
    <property type="match status" value="1"/>
</dbReference>
<dbReference type="InterPro" id="IPR011128">
    <property type="entry name" value="G3P_DH_NAD-dep_N"/>
</dbReference>
<dbReference type="Pfam" id="PF01210">
    <property type="entry name" value="NAD_Gly3P_dh_N"/>
    <property type="match status" value="1"/>
</dbReference>
<dbReference type="SUPFAM" id="SSF69593">
    <property type="entry name" value="Glycerol-3-phosphate (1)-acyltransferase"/>
    <property type="match status" value="1"/>
</dbReference>
<dbReference type="CDD" id="cd07989">
    <property type="entry name" value="LPLAT_AGPAT-like"/>
    <property type="match status" value="1"/>
</dbReference>
<dbReference type="InterPro" id="IPR006109">
    <property type="entry name" value="G3P_DH_NAD-dep_C"/>
</dbReference>
<dbReference type="SMART" id="SM00563">
    <property type="entry name" value="PlsC"/>
    <property type="match status" value="1"/>
</dbReference>
<evidence type="ECO:0000313" key="13">
    <source>
        <dbReference type="Proteomes" id="UP001056035"/>
    </source>
</evidence>
<accession>A0ABY5DXX6</accession>
<evidence type="ECO:0000256" key="4">
    <source>
        <dbReference type="ARBA" id="ARBA00023002"/>
    </source>
</evidence>
<dbReference type="Pfam" id="PF07479">
    <property type="entry name" value="NAD_Gly3P_dh_C"/>
    <property type="match status" value="1"/>
</dbReference>
<dbReference type="SUPFAM" id="SSF48179">
    <property type="entry name" value="6-phosphogluconate dehydrogenase C-terminal domain-like"/>
    <property type="match status" value="1"/>
</dbReference>
<evidence type="ECO:0000256" key="3">
    <source>
        <dbReference type="ARBA" id="ARBA00022679"/>
    </source>
</evidence>
<dbReference type="SUPFAM" id="SSF51735">
    <property type="entry name" value="NAD(P)-binding Rossmann-fold domains"/>
    <property type="match status" value="1"/>
</dbReference>
<gene>
    <name evidence="12" type="ORF">NBH00_10065</name>
</gene>
<dbReference type="InterPro" id="IPR013328">
    <property type="entry name" value="6PGD_dom2"/>
</dbReference>
<evidence type="ECO:0000256" key="5">
    <source>
        <dbReference type="ARBA" id="ARBA00023027"/>
    </source>
</evidence>
<dbReference type="Proteomes" id="UP001056035">
    <property type="component" value="Chromosome"/>
</dbReference>
<evidence type="ECO:0000256" key="7">
    <source>
        <dbReference type="ARBA" id="ARBA00023209"/>
    </source>
</evidence>
<dbReference type="PANTHER" id="PTHR10434">
    <property type="entry name" value="1-ACYL-SN-GLYCEROL-3-PHOSPHATE ACYLTRANSFERASE"/>
    <property type="match status" value="1"/>
</dbReference>
<keyword evidence="4 10" id="KW-0560">Oxidoreductase</keyword>
<evidence type="ECO:0000256" key="8">
    <source>
        <dbReference type="ARBA" id="ARBA00023264"/>
    </source>
</evidence>
<keyword evidence="2" id="KW-0444">Lipid biosynthesis</keyword>
<keyword evidence="8" id="KW-1208">Phospholipid metabolism</keyword>
<dbReference type="Gene3D" id="1.10.1040.10">
    <property type="entry name" value="N-(1-d-carboxylethyl)-l-norvaline Dehydrogenase, domain 2"/>
    <property type="match status" value="1"/>
</dbReference>
<name>A0ABY5DXX6_9ACTN</name>
<comment type="similarity">
    <text evidence="1 10">Belongs to the NAD-dependent glycerol-3-phosphate dehydrogenase family.</text>
</comment>
<dbReference type="GO" id="GO:0016746">
    <property type="term" value="F:acyltransferase activity"/>
    <property type="evidence" value="ECO:0007669"/>
    <property type="project" value="UniProtKB-KW"/>
</dbReference>
<evidence type="ECO:0000256" key="6">
    <source>
        <dbReference type="ARBA" id="ARBA00023098"/>
    </source>
</evidence>
<dbReference type="Gene3D" id="3.40.50.720">
    <property type="entry name" value="NAD(P)-binding Rossmann-like Domain"/>
    <property type="match status" value="1"/>
</dbReference>